<name>A0A0S3RAX2_PHAAN</name>
<dbReference type="AlphaFoldDB" id="A0A0S3RAX2"/>
<protein>
    <submittedName>
        <fullName evidence="1">Uncharacterized protein</fullName>
    </submittedName>
</protein>
<evidence type="ECO:0000313" key="2">
    <source>
        <dbReference type="Proteomes" id="UP000291084"/>
    </source>
</evidence>
<evidence type="ECO:0000313" key="1">
    <source>
        <dbReference type="EMBL" id="BAT77753.1"/>
    </source>
</evidence>
<gene>
    <name evidence="1" type="primary">Vigan.02G034800</name>
    <name evidence="1" type="ORF">VIGAN_02034800</name>
</gene>
<dbReference type="EMBL" id="AP015035">
    <property type="protein sequence ID" value="BAT77753.1"/>
    <property type="molecule type" value="Genomic_DNA"/>
</dbReference>
<dbReference type="Proteomes" id="UP000291084">
    <property type="component" value="Chromosome 2"/>
</dbReference>
<accession>A0A0S3RAX2</accession>
<keyword evidence="2" id="KW-1185">Reference proteome</keyword>
<reference evidence="1 2" key="1">
    <citation type="journal article" date="2015" name="Sci. Rep.">
        <title>The power of single molecule real-time sequencing technology in the de novo assembly of a eukaryotic genome.</title>
        <authorList>
            <person name="Sakai H."/>
            <person name="Naito K."/>
            <person name="Ogiso-Tanaka E."/>
            <person name="Takahashi Y."/>
            <person name="Iseki K."/>
            <person name="Muto C."/>
            <person name="Satou K."/>
            <person name="Teruya K."/>
            <person name="Shiroma A."/>
            <person name="Shimoji M."/>
            <person name="Hirano T."/>
            <person name="Itoh T."/>
            <person name="Kaga A."/>
            <person name="Tomooka N."/>
        </authorList>
    </citation>
    <scope>NUCLEOTIDE SEQUENCE [LARGE SCALE GENOMIC DNA]</scope>
    <source>
        <strain evidence="2">cv. Shumari</strain>
    </source>
</reference>
<organism evidence="1 2">
    <name type="scientific">Vigna angularis var. angularis</name>
    <dbReference type="NCBI Taxonomy" id="157739"/>
    <lineage>
        <taxon>Eukaryota</taxon>
        <taxon>Viridiplantae</taxon>
        <taxon>Streptophyta</taxon>
        <taxon>Embryophyta</taxon>
        <taxon>Tracheophyta</taxon>
        <taxon>Spermatophyta</taxon>
        <taxon>Magnoliopsida</taxon>
        <taxon>eudicotyledons</taxon>
        <taxon>Gunneridae</taxon>
        <taxon>Pentapetalae</taxon>
        <taxon>rosids</taxon>
        <taxon>fabids</taxon>
        <taxon>Fabales</taxon>
        <taxon>Fabaceae</taxon>
        <taxon>Papilionoideae</taxon>
        <taxon>50 kb inversion clade</taxon>
        <taxon>NPAAA clade</taxon>
        <taxon>indigoferoid/millettioid clade</taxon>
        <taxon>Phaseoleae</taxon>
        <taxon>Vigna</taxon>
    </lineage>
</organism>
<proteinExistence type="predicted"/>
<sequence length="79" mass="9334">MLSPHYLAFSGTLQDCLPIPPQKVSLYSASQGLQQQPWHFSQQLLHQVIRHPYQQKPRPQQYNHVKQHYDLFSKNINSH</sequence>